<keyword evidence="1" id="KW-1185">Reference proteome</keyword>
<dbReference type="RefSeq" id="XP_024885103.1">
    <property type="nucleotide sequence ID" value="XM_025029335.1"/>
</dbReference>
<dbReference type="Proteomes" id="UP000504618">
    <property type="component" value="Unplaced"/>
</dbReference>
<proteinExistence type="predicted"/>
<evidence type="ECO:0000313" key="3">
    <source>
        <dbReference type="RefSeq" id="XP_024885103.1"/>
    </source>
</evidence>
<reference evidence="2 3" key="1">
    <citation type="submission" date="2025-04" db="UniProtKB">
        <authorList>
            <consortium name="RefSeq"/>
        </authorList>
    </citation>
    <scope>IDENTIFICATION</scope>
    <source>
        <tissue evidence="2 3">Whole body</tissue>
    </source>
</reference>
<accession>A0A6J1QHD6</accession>
<name>A0A6J1QHD6_9HYME</name>
<gene>
    <name evidence="2" type="primary">LOC112459915</name>
    <name evidence="3" type="synonym">LOC112463138</name>
</gene>
<evidence type="ECO:0000313" key="2">
    <source>
        <dbReference type="RefSeq" id="XP_024880055.1"/>
    </source>
</evidence>
<sequence length="113" mass="13921">MWWFRNALRYSLSTRETCLTYFQFICQISIALYYDAVYEYSEQKPQRSKVNNTVYHREDSKRSKYMQRSRGRLAYIFRFRILPHLLLYRTLDELRVFPIDDDGECLPRICARR</sequence>
<dbReference type="RefSeq" id="XP_024880055.1">
    <property type="nucleotide sequence ID" value="XM_025024287.1"/>
</dbReference>
<evidence type="ECO:0000313" key="1">
    <source>
        <dbReference type="Proteomes" id="UP000504618"/>
    </source>
</evidence>
<dbReference type="AlphaFoldDB" id="A0A6J1QHD6"/>
<organism evidence="1 2">
    <name type="scientific">Temnothorax curvispinosus</name>
    <dbReference type="NCBI Taxonomy" id="300111"/>
    <lineage>
        <taxon>Eukaryota</taxon>
        <taxon>Metazoa</taxon>
        <taxon>Ecdysozoa</taxon>
        <taxon>Arthropoda</taxon>
        <taxon>Hexapoda</taxon>
        <taxon>Insecta</taxon>
        <taxon>Pterygota</taxon>
        <taxon>Neoptera</taxon>
        <taxon>Endopterygota</taxon>
        <taxon>Hymenoptera</taxon>
        <taxon>Apocrita</taxon>
        <taxon>Aculeata</taxon>
        <taxon>Formicoidea</taxon>
        <taxon>Formicidae</taxon>
        <taxon>Myrmicinae</taxon>
        <taxon>Temnothorax</taxon>
    </lineage>
</organism>
<protein>
    <submittedName>
        <fullName evidence="2">Uncharacterized protein LOC112459915</fullName>
    </submittedName>
    <submittedName>
        <fullName evidence="3">Uncharacterized protein LOC112463138</fullName>
    </submittedName>
</protein>
<dbReference type="GeneID" id="112459915"/>